<proteinExistence type="predicted"/>
<dbReference type="AlphaFoldDB" id="A0A0C2M8T9"/>
<organism evidence="1 2">
    <name type="scientific">Thelohanellus kitauei</name>
    <name type="common">Myxosporean</name>
    <dbReference type="NCBI Taxonomy" id="669202"/>
    <lineage>
        <taxon>Eukaryota</taxon>
        <taxon>Metazoa</taxon>
        <taxon>Cnidaria</taxon>
        <taxon>Myxozoa</taxon>
        <taxon>Myxosporea</taxon>
        <taxon>Bivalvulida</taxon>
        <taxon>Platysporina</taxon>
        <taxon>Myxobolidae</taxon>
        <taxon>Thelohanellus</taxon>
    </lineage>
</organism>
<dbReference type="EMBL" id="JWZT01004669">
    <property type="protein sequence ID" value="KII63410.1"/>
    <property type="molecule type" value="Genomic_DNA"/>
</dbReference>
<gene>
    <name evidence="1" type="ORF">RF11_02219</name>
</gene>
<comment type="caution">
    <text evidence="1">The sequence shown here is derived from an EMBL/GenBank/DDBJ whole genome shotgun (WGS) entry which is preliminary data.</text>
</comment>
<dbReference type="InterPro" id="IPR015797">
    <property type="entry name" value="NUDIX_hydrolase-like_dom_sf"/>
</dbReference>
<dbReference type="Pfam" id="PF25969">
    <property type="entry name" value="NUDT9_N"/>
    <property type="match status" value="1"/>
</dbReference>
<keyword evidence="2" id="KW-1185">Reference proteome</keyword>
<dbReference type="SUPFAM" id="SSF55811">
    <property type="entry name" value="Nudix"/>
    <property type="match status" value="1"/>
</dbReference>
<evidence type="ECO:0000313" key="2">
    <source>
        <dbReference type="Proteomes" id="UP000031668"/>
    </source>
</evidence>
<reference evidence="1 2" key="1">
    <citation type="journal article" date="2014" name="Genome Biol. Evol.">
        <title>The genome of the myxosporean Thelohanellus kitauei shows adaptations to nutrient acquisition within its fish host.</title>
        <authorList>
            <person name="Yang Y."/>
            <person name="Xiong J."/>
            <person name="Zhou Z."/>
            <person name="Huo F."/>
            <person name="Miao W."/>
            <person name="Ran C."/>
            <person name="Liu Y."/>
            <person name="Zhang J."/>
            <person name="Feng J."/>
            <person name="Wang M."/>
            <person name="Wang M."/>
            <person name="Wang L."/>
            <person name="Yao B."/>
        </authorList>
    </citation>
    <scope>NUCLEOTIDE SEQUENCE [LARGE SCALE GENOMIC DNA]</scope>
    <source>
        <strain evidence="1">Wuqing</strain>
    </source>
</reference>
<protein>
    <submittedName>
        <fullName evidence="1">ADP-ribose pyrophosphatase, mitochondrial</fullName>
    </submittedName>
</protein>
<dbReference type="PANTHER" id="PTHR13030">
    <property type="entry name" value="NUDIX HYDROLASE"/>
    <property type="match status" value="1"/>
</dbReference>
<evidence type="ECO:0000313" key="1">
    <source>
        <dbReference type="EMBL" id="KII63410.1"/>
    </source>
</evidence>
<dbReference type="Gene3D" id="3.90.79.10">
    <property type="entry name" value="Nucleoside Triphosphate Pyrophosphohydrolase"/>
    <property type="match status" value="1"/>
</dbReference>
<dbReference type="Proteomes" id="UP000031668">
    <property type="component" value="Unassembled WGS sequence"/>
</dbReference>
<dbReference type="OMA" id="VEWREYD"/>
<sequence length="180" mass="21015">MRYPRSKVKRAKVPRNLVSWDTDYPGYNPPYYTSKTVLSLPYLHDPESTEDINFNQIDRYIYRTSFHGPYRIVDGLPRNPFGRKGIAGRGSLGKWGPNHAVDIVICRWLSDQRIEFLCIERRDNGRYAFPGGMIDNGETVEDATSREAMDKIFNIQDIEIRDRANQWLTRNLKKGINVRF</sequence>
<dbReference type="GO" id="GO:0047631">
    <property type="term" value="F:ADP-ribose diphosphatase activity"/>
    <property type="evidence" value="ECO:0007669"/>
    <property type="project" value="InterPro"/>
</dbReference>
<name>A0A0C2M8T9_THEKT</name>
<accession>A0A0C2M8T9</accession>
<dbReference type="InterPro" id="IPR039989">
    <property type="entry name" value="NUDT9"/>
</dbReference>
<dbReference type="OrthoDB" id="9972248at2759"/>
<dbReference type="PANTHER" id="PTHR13030:SF8">
    <property type="entry name" value="ADP-RIBOSE PYROPHOSPHATASE, MITOCHONDRIAL"/>
    <property type="match status" value="1"/>
</dbReference>